<dbReference type="InterPro" id="IPR010144">
    <property type="entry name" value="CRISPR-assoc_prot_Csd1-typ"/>
</dbReference>
<dbReference type="AlphaFoldDB" id="A0A1C9ZUB1"/>
<dbReference type="NCBIfam" id="TIGR01863">
    <property type="entry name" value="cas_Csd1"/>
    <property type="match status" value="1"/>
</dbReference>
<dbReference type="Pfam" id="PF09709">
    <property type="entry name" value="Cas_Csd1"/>
    <property type="match status" value="1"/>
</dbReference>
<evidence type="ECO:0000313" key="1">
    <source>
        <dbReference type="EMBL" id="BAV59349.1"/>
    </source>
</evidence>
<protein>
    <submittedName>
        <fullName evidence="1">CRISPR-associated protein csd1</fullName>
    </submittedName>
</protein>
<sequence length="595" mass="66756">MILRSLVGYYERKCKYERECKNDSQNRSIPPEGFEYKEIPFILVLDKRGNIVNIENTYEGEGKNKRAKKFLVRRSIKKTSGIASNLLWENPEYALGIPLRNGAEKVSKMHRKFIEKIDSLGEIEDDGLKAIKLFLKSDILSVLEEKSKTDDEFAKKFEQLKNEKSANLTFKLQGEDDIISKSDAVISVIKAQLTESGQKEICLINGKKDSIARLHSPIKGVFGCQPSGGNIVSFQQNSGYDSYGKKQGGNAPCGEKAVFAYTTALNTLLGKDSEQKMRIGGDTTAVFWASEKSKLESNFAAFFKIPSEDDPDRGARAVSDLFESIKNGVNNIEDGDKEFYVLGLSPNAGRISVRFFIKNTIAEMSKNIAQYFKDLEIVKPSYEKEFLPLHYLLKSTAVLSKSDNILPSLEGNFMNAVLKGLHYPAILLQAVINRVKAEGEVNYPRAALIKSYLNRLARHENKKEEIAVGLSVNNDNSGYVLGRLFAVLEKLQEEAQGETNSTIIRYYGSASSTPAAVFATLIRLSKYHLDKLGRDKGKKGRVVNFDKLFSEIHGKINGKTGYPSYLTLLDQGKFSIGYYQQRQDFFTKKEENVNE</sequence>
<proteinExistence type="predicted"/>
<dbReference type="EMBL" id="LC153133">
    <property type="protein sequence ID" value="BAV59349.1"/>
    <property type="molecule type" value="Genomic_DNA"/>
</dbReference>
<organism evidence="1">
    <name type="scientific">Candidatus Endomicrobium sp. MdMp-027</name>
    <dbReference type="NCBI Taxonomy" id="1837116"/>
    <lineage>
        <taxon>Bacteria</taxon>
        <taxon>Pseudomonadati</taxon>
        <taxon>Elusimicrobiota</taxon>
        <taxon>Endomicrobiia</taxon>
        <taxon>Endomicrobiales</taxon>
        <taxon>Endomicrobiaceae</taxon>
        <taxon>Endomicrobium</taxon>
    </lineage>
</organism>
<reference evidence="1" key="1">
    <citation type="journal article" date="2016" name="Genome Biol. Evol.">
        <title>Comparison of intracellular "Ca. Endomicrobium trichonymphae" genomovars illuminates the requirement and decay of defense systems against foreign DNA.</title>
        <authorList>
            <person name="Izawa K."/>
            <person name="Kuwahara H."/>
            <person name="Kihara K."/>
            <person name="Yuki M."/>
            <person name="Lo N."/>
            <person name="Ito T."/>
            <person name="Ohkuma M."/>
            <person name="Hongoh Y."/>
        </authorList>
    </citation>
    <scope>NUCLEOTIDE SEQUENCE</scope>
    <source>
        <strain evidence="1">MdMp-027</strain>
    </source>
</reference>
<name>A0A1C9ZUB1_9BACT</name>
<dbReference type="CDD" id="cd09757">
    <property type="entry name" value="Cas8c_I-C"/>
    <property type="match status" value="1"/>
</dbReference>
<accession>A0A1C9ZUB1</accession>